<dbReference type="PANTHER" id="PTHR24027:SF438">
    <property type="entry name" value="CADHERIN 23"/>
    <property type="match status" value="1"/>
</dbReference>
<keyword evidence="6" id="KW-1133">Transmembrane helix</keyword>
<evidence type="ECO:0000256" key="6">
    <source>
        <dbReference type="SAM" id="Phobius"/>
    </source>
</evidence>
<dbReference type="PROSITE" id="PS00232">
    <property type="entry name" value="CADHERIN_1"/>
    <property type="match status" value="1"/>
</dbReference>
<protein>
    <submittedName>
        <fullName evidence="9">Uncharacterized protein LOC113393299 isoform X1</fullName>
    </submittedName>
</protein>
<keyword evidence="3" id="KW-0106">Calcium</keyword>
<evidence type="ECO:0000313" key="9">
    <source>
        <dbReference type="RefSeq" id="XP_064071133.1"/>
    </source>
</evidence>
<keyword evidence="2" id="KW-0677">Repeat</keyword>
<keyword evidence="6" id="KW-0812">Transmembrane</keyword>
<comment type="subcellular location">
    <subcellularLocation>
        <location evidence="1">Membrane</location>
    </subcellularLocation>
</comment>
<evidence type="ECO:0000256" key="5">
    <source>
        <dbReference type="SAM" id="MobiDB-lite"/>
    </source>
</evidence>
<proteinExistence type="predicted"/>
<evidence type="ECO:0000256" key="3">
    <source>
        <dbReference type="ARBA" id="ARBA00022837"/>
    </source>
</evidence>
<dbReference type="InterPro" id="IPR015919">
    <property type="entry name" value="Cadherin-like_sf"/>
</dbReference>
<keyword evidence="7" id="KW-0732">Signal</keyword>
<dbReference type="CDD" id="cd11304">
    <property type="entry name" value="Cadherin_repeat"/>
    <property type="match status" value="1"/>
</dbReference>
<feature type="transmembrane region" description="Helical" evidence="6">
    <location>
        <begin position="1181"/>
        <end position="1206"/>
    </location>
</feature>
<evidence type="ECO:0000256" key="1">
    <source>
        <dbReference type="ARBA" id="ARBA00004370"/>
    </source>
</evidence>
<dbReference type="Gene3D" id="2.60.40.60">
    <property type="entry name" value="Cadherins"/>
    <property type="match status" value="2"/>
</dbReference>
<keyword evidence="8" id="KW-1185">Reference proteome</keyword>
<dbReference type="InterPro" id="IPR039808">
    <property type="entry name" value="Cadherin"/>
</dbReference>
<dbReference type="Proteomes" id="UP001652626">
    <property type="component" value="Chromosome 6"/>
</dbReference>
<feature type="chain" id="PRO_5046450312" evidence="7">
    <location>
        <begin position="23"/>
        <end position="1370"/>
    </location>
</feature>
<dbReference type="InterPro" id="IPR020894">
    <property type="entry name" value="Cadherin_CS"/>
</dbReference>
<evidence type="ECO:0000256" key="7">
    <source>
        <dbReference type="SAM" id="SignalP"/>
    </source>
</evidence>
<organism evidence="8 9">
    <name type="scientific">Vanessa tameamea</name>
    <name type="common">Kamehameha butterfly</name>
    <dbReference type="NCBI Taxonomy" id="334116"/>
    <lineage>
        <taxon>Eukaryota</taxon>
        <taxon>Metazoa</taxon>
        <taxon>Ecdysozoa</taxon>
        <taxon>Arthropoda</taxon>
        <taxon>Hexapoda</taxon>
        <taxon>Insecta</taxon>
        <taxon>Pterygota</taxon>
        <taxon>Neoptera</taxon>
        <taxon>Endopterygota</taxon>
        <taxon>Lepidoptera</taxon>
        <taxon>Glossata</taxon>
        <taxon>Ditrysia</taxon>
        <taxon>Papilionoidea</taxon>
        <taxon>Nymphalidae</taxon>
        <taxon>Nymphalinae</taxon>
        <taxon>Vanessa</taxon>
    </lineage>
</organism>
<dbReference type="RefSeq" id="XP_064071133.1">
    <property type="nucleotide sequence ID" value="XM_064215063.1"/>
</dbReference>
<reference evidence="9" key="1">
    <citation type="submission" date="2025-08" db="UniProtKB">
        <authorList>
            <consortium name="RefSeq"/>
        </authorList>
    </citation>
    <scope>IDENTIFICATION</scope>
    <source>
        <tissue evidence="9">Whole body</tissue>
    </source>
</reference>
<evidence type="ECO:0000256" key="2">
    <source>
        <dbReference type="ARBA" id="ARBA00022737"/>
    </source>
</evidence>
<dbReference type="SUPFAM" id="SSF49313">
    <property type="entry name" value="Cadherin-like"/>
    <property type="match status" value="1"/>
</dbReference>
<accession>A0ABM4AIL0</accession>
<dbReference type="PANTHER" id="PTHR24027">
    <property type="entry name" value="CADHERIN-23"/>
    <property type="match status" value="1"/>
</dbReference>
<dbReference type="GeneID" id="113393299"/>
<sequence length="1370" mass="151563">MGDRSILFFYVIITTYLRVNHGCSIDGIPNWFVPVNQRILDTDSGIIYRRSTSGIEDLIGVTHRTEGLNGGPYVDVSLANSELTISTLDNFKTYEEIETALSIGFTAMFRCTDGSSRILVFNIDITDTNNNDPVFKPTNSYEITLAPPVPPNFLLTNCINDIIVRDIDLTTERIDFALEGSPLFEIAYDNSSTVPKEFKATLRTTTFIRSIPEAITFTVTATDVDRTGDSRRTATATVKVLADSQFELPDEPIFSQPFYIANYTKEHEFILQDSIYLRQGYDSGVKFSLDGQFSENFKLVATGNQITFTVTTLLPDEAFQQREIYLTVIAERDYTSGANAMIVLQLPGDTEAAFNKVLYNGKLEDGVVSHETITVSGYDGANIQIIGAQESSFEVDFLNGVVTIHKAPSAILPVGLTHIALTLQASRASAVLLLDITDTESETKETFSKVLYKGNLENGEVSHETVAISGYEGTNVQIIGTYESLFEVEYSNGIVTIRKAASAVLPVGLTHIALTLQAGRASAVLLLDITDSGSEIEATFSKVIYDGKLEDGVVTHETITIFGYDGTTVQIIGAYQSLFEVNLSNGIVTIRTAESAVLPVGLTHIALTLQAGRASAVLLLNITDTESETKATFSKVLYNGGVKNSVVSHETITISGYDGTSVQIIGDYESSFEADLSNGVVTIRKAASAVLPVGLTHIALTLQAGRANAVLLLDITNSEDTGPPTVTFSRTSYFLWADINQYGVVGRVQATAENGETISYSLHIDDDDNLRQLISINNEGEILLSAAVQSGVYSFIVTATAENSRVNATASVLLRVEALPECGTEIGLPPLIVLERTEEEPHKNLVALNRTLYKNCRYNLLNSWPADQSWLYVDEEGLHAKAIDREHESIAFMTLSQIQVELILQCDSDEVSVTKRSLNTERLQQGPDKYGSNKWILADTIVYDARRSFVNLIVTDINDNKPIFEGKENEPVYVGFPVPELEDTILPRALTQLKATDADIGENAALIYWSIEDNLAVAPQTGFVHVRNKARLENNSRLTVYATDLNGKGLNGSLDIVVKLLTKNQIAVITVQNAFLDDEDTVLNDLSEAIGYEIKVLRTVVISENNEGSSRKRRDVESNSGAYLQLYVYGLRESQPVDVLRLTRDIHNSNVATVNVARVLSLEDHLEGLEICPIPGRDTGLFVATIVLAVLLLIVIVVIFVWFILIKKFQIHLKWRKNENYEQFNDSNSVESRSSALESLPKVEIQPKPRLNIEELKRSERRLQEMLDIPVQEFEPVKPVNDVKEVTNELQGETILDIPNLISPLPIVIQSIDKLKTDNDESEDEDEFGEKKKEKPRKSVVTFNENVEKIIHLEDDYEERSESDLEVYKF</sequence>
<evidence type="ECO:0000313" key="8">
    <source>
        <dbReference type="Proteomes" id="UP001652626"/>
    </source>
</evidence>
<gene>
    <name evidence="9" type="primary">LOC113393299</name>
</gene>
<feature type="signal peptide" evidence="7">
    <location>
        <begin position="1"/>
        <end position="22"/>
    </location>
</feature>
<evidence type="ECO:0000256" key="4">
    <source>
        <dbReference type="ARBA" id="ARBA00023136"/>
    </source>
</evidence>
<keyword evidence="4 6" id="KW-0472">Membrane</keyword>
<feature type="region of interest" description="Disordered" evidence="5">
    <location>
        <begin position="1317"/>
        <end position="1338"/>
    </location>
</feature>
<name>A0ABM4AIL0_VANTA</name>